<keyword evidence="2" id="KW-1185">Reference proteome</keyword>
<name>A0ABW8D8X9_9GAMM</name>
<proteinExistence type="predicted"/>
<accession>A0ABW8D8X9</accession>
<dbReference type="Proteomes" id="UP001615550">
    <property type="component" value="Unassembled WGS sequence"/>
</dbReference>
<reference evidence="1 2" key="1">
    <citation type="submission" date="2024-08" db="EMBL/GenBank/DDBJ databases">
        <title>Draft Genome Sequence of Legionella lytica strain DSB2004, Isolated From a Fire Sprinkler System.</title>
        <authorList>
            <person name="Everhart A.D."/>
            <person name="Kidane D.T."/>
            <person name="Farone A.L."/>
            <person name="Farone M.B."/>
        </authorList>
    </citation>
    <scope>NUCLEOTIDE SEQUENCE [LARGE SCALE GENOMIC DNA]</scope>
    <source>
        <strain evidence="1 2">DSB2004</strain>
    </source>
</reference>
<comment type="caution">
    <text evidence="1">The sequence shown here is derived from an EMBL/GenBank/DDBJ whole genome shotgun (WGS) entry which is preliminary data.</text>
</comment>
<protein>
    <submittedName>
        <fullName evidence="1">Uncharacterized protein</fullName>
    </submittedName>
</protein>
<dbReference type="RefSeq" id="WP_400187990.1">
    <property type="nucleotide sequence ID" value="NZ_JBGORX010000004.1"/>
</dbReference>
<sequence>MSTLSKKINDYIAQNRTIEIENHGKTHVIHGNANACVVEGKGCEYIEQTHADETITLYNLATCTAIRIK</sequence>
<dbReference type="EMBL" id="JBGORX010000004">
    <property type="protein sequence ID" value="MFJ1269166.1"/>
    <property type="molecule type" value="Genomic_DNA"/>
</dbReference>
<evidence type="ECO:0000313" key="1">
    <source>
        <dbReference type="EMBL" id="MFJ1269166.1"/>
    </source>
</evidence>
<evidence type="ECO:0000313" key="2">
    <source>
        <dbReference type="Proteomes" id="UP001615550"/>
    </source>
</evidence>
<organism evidence="1 2">
    <name type="scientific">Legionella lytica</name>
    <dbReference type="NCBI Taxonomy" id="96232"/>
    <lineage>
        <taxon>Bacteria</taxon>
        <taxon>Pseudomonadati</taxon>
        <taxon>Pseudomonadota</taxon>
        <taxon>Gammaproteobacteria</taxon>
        <taxon>Legionellales</taxon>
        <taxon>Legionellaceae</taxon>
        <taxon>Legionella</taxon>
    </lineage>
</organism>
<gene>
    <name evidence="1" type="ORF">ACD661_11420</name>
</gene>